<organism evidence="1 2">
    <name type="scientific">Linum tenue</name>
    <dbReference type="NCBI Taxonomy" id="586396"/>
    <lineage>
        <taxon>Eukaryota</taxon>
        <taxon>Viridiplantae</taxon>
        <taxon>Streptophyta</taxon>
        <taxon>Embryophyta</taxon>
        <taxon>Tracheophyta</taxon>
        <taxon>Spermatophyta</taxon>
        <taxon>Magnoliopsida</taxon>
        <taxon>eudicotyledons</taxon>
        <taxon>Gunneridae</taxon>
        <taxon>Pentapetalae</taxon>
        <taxon>rosids</taxon>
        <taxon>fabids</taxon>
        <taxon>Malpighiales</taxon>
        <taxon>Linaceae</taxon>
        <taxon>Linum</taxon>
    </lineage>
</organism>
<proteinExistence type="predicted"/>
<evidence type="ECO:0000313" key="2">
    <source>
        <dbReference type="Proteomes" id="UP001154282"/>
    </source>
</evidence>
<protein>
    <submittedName>
        <fullName evidence="1">Uncharacterized protein</fullName>
    </submittedName>
</protein>
<dbReference type="EMBL" id="CAMGYJ010000009">
    <property type="protein sequence ID" value="CAI0475850.1"/>
    <property type="molecule type" value="Genomic_DNA"/>
</dbReference>
<gene>
    <name evidence="1" type="ORF">LITE_LOCUS40555</name>
</gene>
<keyword evidence="2" id="KW-1185">Reference proteome</keyword>
<name>A0AAV0PYI6_9ROSI</name>
<accession>A0AAV0PYI6</accession>
<comment type="caution">
    <text evidence="1">The sequence shown here is derived from an EMBL/GenBank/DDBJ whole genome shotgun (WGS) entry which is preliminary data.</text>
</comment>
<evidence type="ECO:0000313" key="1">
    <source>
        <dbReference type="EMBL" id="CAI0475850.1"/>
    </source>
</evidence>
<reference evidence="1" key="1">
    <citation type="submission" date="2022-08" db="EMBL/GenBank/DDBJ databases">
        <authorList>
            <person name="Gutierrez-Valencia J."/>
        </authorList>
    </citation>
    <scope>NUCLEOTIDE SEQUENCE</scope>
</reference>
<sequence>MYICLDYNFFRVFFPHKIARNLCIFKSNLRYCTINLSLLFSISLCLASSLRSK</sequence>
<dbReference type="AlphaFoldDB" id="A0AAV0PYI6"/>
<dbReference type="Proteomes" id="UP001154282">
    <property type="component" value="Unassembled WGS sequence"/>
</dbReference>